<sequence>MSSIRSIRSLLANDPDVGAGNVLTSRTALGTGLDDPLLSFDTTVDGRPAGEALTLRGADRAVRARAAALHALGVGRRDVVVVYASAAADQVLSFLALARLGAVPALLNPGVEGERAARYIARLGAVGILADPAHRAELAGHDPAAPVLADAADLGTGDPESAPAPYRHHADDPVAITHSSGTTGMPKAVVHSHASLYASIRHRAALPRPQGIDRVLSALPAAHAATLITLNLALSFHSRLHLISQQTGPAVLEAIERWRPQSVFGFATTWADLARQDLSARDLSSVGLWWNTGDCAHEAHIRRLIAQGSRETVTREGRGRLPGSVFVDGLGSTEMGHSHFHITHAPGTEKYGRCVGRPHTFVDCEVVGPDGEPLGPGEVGELATASPTLAPGYWNDSVTTYRTRLRGRFLTGDLMYRDEEGYYYHVDRLVDAVDLGGGKRLYTAMSEERVLAAVPDVQDCTVVAVRDGGGRVVTDVLLLLADGADPAADRTAEVLAALDGDTAATVRSVLVVGEDDLPLGPTGKVRKVLLRERHLAAAAPADTAAAPADTAAAPAAPAGAR</sequence>
<accession>A0A9W6PKX5</accession>
<dbReference type="InterPro" id="IPR042099">
    <property type="entry name" value="ANL_N_sf"/>
</dbReference>
<proteinExistence type="predicted"/>
<dbReference type="GO" id="GO:0016878">
    <property type="term" value="F:acid-thiol ligase activity"/>
    <property type="evidence" value="ECO:0007669"/>
    <property type="project" value="UniProtKB-ARBA"/>
</dbReference>
<dbReference type="PANTHER" id="PTHR43767">
    <property type="entry name" value="LONG-CHAIN-FATTY-ACID--COA LIGASE"/>
    <property type="match status" value="1"/>
</dbReference>
<name>A0A9W6PKX5_9ACTN</name>
<dbReference type="Gene3D" id="3.30.300.30">
    <property type="match status" value="1"/>
</dbReference>
<dbReference type="PROSITE" id="PS00455">
    <property type="entry name" value="AMP_BINDING"/>
    <property type="match status" value="1"/>
</dbReference>
<dbReference type="InterPro" id="IPR045851">
    <property type="entry name" value="AMP-bd_C_sf"/>
</dbReference>
<evidence type="ECO:0000313" key="3">
    <source>
        <dbReference type="EMBL" id="GLW56732.1"/>
    </source>
</evidence>
<gene>
    <name evidence="3" type="ORF">Kpho01_47430</name>
</gene>
<evidence type="ECO:0000259" key="2">
    <source>
        <dbReference type="Pfam" id="PF00501"/>
    </source>
</evidence>
<dbReference type="CDD" id="cd04433">
    <property type="entry name" value="AFD_class_I"/>
    <property type="match status" value="1"/>
</dbReference>
<dbReference type="InterPro" id="IPR050237">
    <property type="entry name" value="ATP-dep_AMP-bd_enzyme"/>
</dbReference>
<feature type="region of interest" description="Disordered" evidence="1">
    <location>
        <begin position="540"/>
        <end position="561"/>
    </location>
</feature>
<dbReference type="PANTHER" id="PTHR43767:SF1">
    <property type="entry name" value="NONRIBOSOMAL PEPTIDE SYNTHASE PES1 (EUROFUNG)-RELATED"/>
    <property type="match status" value="1"/>
</dbReference>
<dbReference type="InterPro" id="IPR000873">
    <property type="entry name" value="AMP-dep_synth/lig_dom"/>
</dbReference>
<dbReference type="Pfam" id="PF00501">
    <property type="entry name" value="AMP-binding"/>
    <property type="match status" value="1"/>
</dbReference>
<dbReference type="EMBL" id="BSRX01000030">
    <property type="protein sequence ID" value="GLW56732.1"/>
    <property type="molecule type" value="Genomic_DNA"/>
</dbReference>
<reference evidence="3" key="1">
    <citation type="submission" date="2023-02" db="EMBL/GenBank/DDBJ databases">
        <title>Kitasatospora phosalacinea NBRC 14362.</title>
        <authorList>
            <person name="Ichikawa N."/>
            <person name="Sato H."/>
            <person name="Tonouchi N."/>
        </authorList>
    </citation>
    <scope>NUCLEOTIDE SEQUENCE</scope>
    <source>
        <strain evidence="3">NBRC 14362</strain>
    </source>
</reference>
<dbReference type="Proteomes" id="UP001165143">
    <property type="component" value="Unassembled WGS sequence"/>
</dbReference>
<evidence type="ECO:0000256" key="1">
    <source>
        <dbReference type="SAM" id="MobiDB-lite"/>
    </source>
</evidence>
<dbReference type="InterPro" id="IPR020845">
    <property type="entry name" value="AMP-binding_CS"/>
</dbReference>
<feature type="domain" description="AMP-dependent synthetase/ligase" evidence="2">
    <location>
        <begin position="49"/>
        <end position="394"/>
    </location>
</feature>
<dbReference type="SUPFAM" id="SSF56801">
    <property type="entry name" value="Acetyl-CoA synthetase-like"/>
    <property type="match status" value="1"/>
</dbReference>
<comment type="caution">
    <text evidence="3">The sequence shown here is derived from an EMBL/GenBank/DDBJ whole genome shotgun (WGS) entry which is preliminary data.</text>
</comment>
<evidence type="ECO:0000313" key="4">
    <source>
        <dbReference type="Proteomes" id="UP001165143"/>
    </source>
</evidence>
<dbReference type="AlphaFoldDB" id="A0A9W6PKX5"/>
<dbReference type="RefSeq" id="WP_063737501.1">
    <property type="nucleotide sequence ID" value="NZ_BSRX01000030.1"/>
</dbReference>
<organism evidence="3 4">
    <name type="scientific">Kitasatospora phosalacinea</name>
    <dbReference type="NCBI Taxonomy" id="2065"/>
    <lineage>
        <taxon>Bacteria</taxon>
        <taxon>Bacillati</taxon>
        <taxon>Actinomycetota</taxon>
        <taxon>Actinomycetes</taxon>
        <taxon>Kitasatosporales</taxon>
        <taxon>Streptomycetaceae</taxon>
        <taxon>Kitasatospora</taxon>
    </lineage>
</organism>
<dbReference type="Gene3D" id="3.40.50.12780">
    <property type="entry name" value="N-terminal domain of ligase-like"/>
    <property type="match status" value="1"/>
</dbReference>
<protein>
    <submittedName>
        <fullName evidence="3">Acyl-CoA synthetase</fullName>
    </submittedName>
</protein>